<dbReference type="KEGG" id="nas:GCU68_11510"/>
<name>A0A5P9P4N9_9EURY</name>
<organism evidence="2 3">
    <name type="scientific">Natronorubrum aibiense</name>
    <dbReference type="NCBI Taxonomy" id="348826"/>
    <lineage>
        <taxon>Archaea</taxon>
        <taxon>Methanobacteriati</taxon>
        <taxon>Methanobacteriota</taxon>
        <taxon>Stenosarchaea group</taxon>
        <taxon>Halobacteria</taxon>
        <taxon>Halobacteriales</taxon>
        <taxon>Natrialbaceae</taxon>
        <taxon>Natronorubrum</taxon>
    </lineage>
</organism>
<dbReference type="SUPFAM" id="SSF49503">
    <property type="entry name" value="Cupredoxins"/>
    <property type="match status" value="1"/>
</dbReference>
<dbReference type="Gene3D" id="2.60.40.420">
    <property type="entry name" value="Cupredoxins - blue copper proteins"/>
    <property type="match status" value="1"/>
</dbReference>
<dbReference type="AlphaFoldDB" id="A0A5P9P4N9"/>
<dbReference type="EMBL" id="CP045488">
    <property type="protein sequence ID" value="QFU83121.1"/>
    <property type="molecule type" value="Genomic_DNA"/>
</dbReference>
<dbReference type="InterPro" id="IPR008972">
    <property type="entry name" value="Cupredoxin"/>
</dbReference>
<sequence>MVDSDQFSRRTALKITGATGMALLAGCGGSEEENGNGGENGGGNGGGDEDWASVEEFYFDGQVSHWGAIEPAFIEGEENPTITLIEGQEYTFRWMNNDGQTHNFEIRDENDEVIDDYQSEDLSQEGEETTLEGVVAAPEMVTYICQYHEATQVGDINVESE</sequence>
<feature type="region of interest" description="Disordered" evidence="1">
    <location>
        <begin position="26"/>
        <end position="51"/>
    </location>
</feature>
<protein>
    <submittedName>
        <fullName evidence="2">PKD domain-containing protein</fullName>
    </submittedName>
</protein>
<evidence type="ECO:0000256" key="1">
    <source>
        <dbReference type="SAM" id="MobiDB-lite"/>
    </source>
</evidence>
<feature type="compositionally biased region" description="Gly residues" evidence="1">
    <location>
        <begin position="35"/>
        <end position="46"/>
    </location>
</feature>
<evidence type="ECO:0000313" key="2">
    <source>
        <dbReference type="EMBL" id="QFU83121.1"/>
    </source>
</evidence>
<evidence type="ECO:0000313" key="3">
    <source>
        <dbReference type="Proteomes" id="UP000326170"/>
    </source>
</evidence>
<keyword evidence="3" id="KW-1185">Reference proteome</keyword>
<dbReference type="Proteomes" id="UP000326170">
    <property type="component" value="Chromosome"/>
</dbReference>
<dbReference type="GeneID" id="42301680"/>
<dbReference type="OrthoDB" id="6744at2157"/>
<proteinExistence type="predicted"/>
<reference evidence="2 3" key="1">
    <citation type="journal article" date="2007" name="Int. J. Syst. Evol. Microbiol.">
        <title>Natronorubrum sulfidifaciens sp. nov., an extremely haloalkaliphilic archaeon isolated from Aiding salt lake in Xin-Jiang, China.</title>
        <authorList>
            <person name="Cui H.L."/>
            <person name="Tohty D."/>
            <person name="Liu H.C."/>
            <person name="Liu S.J."/>
            <person name="Oren A."/>
            <person name="Zhou P.J."/>
        </authorList>
    </citation>
    <scope>NUCLEOTIDE SEQUENCE [LARGE SCALE GENOMIC DNA]</scope>
    <source>
        <strain evidence="2 3">7-3</strain>
    </source>
</reference>
<dbReference type="RefSeq" id="WP_152941758.1">
    <property type="nucleotide sequence ID" value="NZ_CP045488.1"/>
</dbReference>
<accession>A0A5P9P4N9</accession>
<gene>
    <name evidence="2" type="ORF">GCU68_11510</name>
</gene>